<evidence type="ECO:0000256" key="8">
    <source>
        <dbReference type="RuleBase" id="RU003953"/>
    </source>
</evidence>
<dbReference type="Gene3D" id="3.30.460.10">
    <property type="entry name" value="Beta Polymerase, domain 2"/>
    <property type="match status" value="1"/>
</dbReference>
<dbReference type="Pfam" id="PF12627">
    <property type="entry name" value="PolyA_pol_RNAbd"/>
    <property type="match status" value="1"/>
</dbReference>
<dbReference type="InterPro" id="IPR032828">
    <property type="entry name" value="PolyA_RNA-bd"/>
</dbReference>
<dbReference type="InterPro" id="IPR050264">
    <property type="entry name" value="Bact_CCA-adding_enz_type3_sf"/>
</dbReference>
<dbReference type="Gene3D" id="1.10.3090.10">
    <property type="entry name" value="cca-adding enzyme, domain 2"/>
    <property type="match status" value="1"/>
</dbReference>
<dbReference type="Proteomes" id="UP000255207">
    <property type="component" value="Unassembled WGS sequence"/>
</dbReference>
<feature type="domain" description="Poly A polymerase head" evidence="9">
    <location>
        <begin position="38"/>
        <end position="160"/>
    </location>
</feature>
<comment type="cofactor">
    <cofactor evidence="1">
        <name>Mg(2+)</name>
        <dbReference type="ChEBI" id="CHEBI:18420"/>
    </cofactor>
</comment>
<evidence type="ECO:0000313" key="11">
    <source>
        <dbReference type="EMBL" id="RDJ25334.1"/>
    </source>
</evidence>
<sequence length="416" mass="43760">MTEAEQVTPAGQARLAEFLARPGVAQVLALLNGAGEEARVVGGAVRNLLLGEPASDIDLATTALPTETMRRAKAAGFKAIPTGIEHGTVTLAADGESFEVTTLRRDVETDGRHATVAFGRDFSEDALRRDFTVNALGLDSEGRVHDYCGGLADLVARRIRFIGDAAERIREDYLRILRFFRFHARYGAGSLDEAGLKACIAGRAGLDGLSRERVRAELLKLLVAPGAVQAVEAMAGGGLLMPVLGGVPYLSRFAAVAGGKGGEQVYPAFRLAALAVAAKEDALRLRERLRLSNEEFDRIERIAGALEGLSGRGEIPGVAALRHLAHRLGADAVAGGLVLLAAGSDGMSTQQAIAELGRTPAFLPSGRDVMKRGIPAGPDIGRVLESARHGWVEAGCPAGEAEQIGFIEKAIAVLPR</sequence>
<keyword evidence="2 8" id="KW-0808">Transferase</keyword>
<proteinExistence type="inferred from homology"/>
<keyword evidence="4" id="KW-0548">Nucleotidyltransferase</keyword>
<dbReference type="CDD" id="cd05398">
    <property type="entry name" value="NT_ClassII-CCAase"/>
    <property type="match status" value="1"/>
</dbReference>
<evidence type="ECO:0000259" key="9">
    <source>
        <dbReference type="Pfam" id="PF01743"/>
    </source>
</evidence>
<gene>
    <name evidence="11" type="ORF">DWE98_11380</name>
</gene>
<dbReference type="PANTHER" id="PTHR46173:SF1">
    <property type="entry name" value="CCA TRNA NUCLEOTIDYLTRANSFERASE 1, MITOCHONDRIAL"/>
    <property type="match status" value="1"/>
</dbReference>
<dbReference type="SUPFAM" id="SSF81891">
    <property type="entry name" value="Poly A polymerase C-terminal region-like"/>
    <property type="match status" value="1"/>
</dbReference>
<evidence type="ECO:0000256" key="6">
    <source>
        <dbReference type="ARBA" id="ARBA00022741"/>
    </source>
</evidence>
<dbReference type="RefSeq" id="WP_114829381.1">
    <property type="nucleotide sequence ID" value="NZ_QQTO01000021.1"/>
</dbReference>
<feature type="domain" description="tRNA nucleotidyltransferase/poly(A) polymerase RNA and SrmB- binding" evidence="10">
    <location>
        <begin position="198"/>
        <end position="244"/>
    </location>
</feature>
<reference evidence="12" key="1">
    <citation type="submission" date="2018-07" db="EMBL/GenBank/DDBJ databases">
        <authorList>
            <person name="Safronova V.I."/>
            <person name="Chirak E.R."/>
            <person name="Sazanova A.L."/>
        </authorList>
    </citation>
    <scope>NUCLEOTIDE SEQUENCE [LARGE SCALE GENOMIC DNA]</scope>
    <source>
        <strain evidence="12">RCAM04685</strain>
    </source>
</reference>
<dbReference type="EMBL" id="QQTP01000005">
    <property type="protein sequence ID" value="RDJ25334.1"/>
    <property type="molecule type" value="Genomic_DNA"/>
</dbReference>
<dbReference type="PANTHER" id="PTHR46173">
    <property type="entry name" value="CCA TRNA NUCLEOTIDYLTRANSFERASE 1, MITOCHONDRIAL"/>
    <property type="match status" value="1"/>
</dbReference>
<accession>A0A370L6I1</accession>
<dbReference type="SUPFAM" id="SSF81301">
    <property type="entry name" value="Nucleotidyltransferase"/>
    <property type="match status" value="1"/>
</dbReference>
<dbReference type="GO" id="GO:0046872">
    <property type="term" value="F:metal ion binding"/>
    <property type="evidence" value="ECO:0007669"/>
    <property type="project" value="UniProtKB-KW"/>
</dbReference>
<dbReference type="GO" id="GO:0000166">
    <property type="term" value="F:nucleotide binding"/>
    <property type="evidence" value="ECO:0007669"/>
    <property type="project" value="UniProtKB-KW"/>
</dbReference>
<dbReference type="OrthoDB" id="9805698at2"/>
<comment type="caution">
    <text evidence="11">The sequence shown here is derived from an EMBL/GenBank/DDBJ whole genome shotgun (WGS) entry which is preliminary data.</text>
</comment>
<keyword evidence="3" id="KW-0819">tRNA processing</keyword>
<keyword evidence="12" id="KW-1185">Reference proteome</keyword>
<evidence type="ECO:0000256" key="4">
    <source>
        <dbReference type="ARBA" id="ARBA00022695"/>
    </source>
</evidence>
<comment type="similarity">
    <text evidence="8">Belongs to the tRNA nucleotidyltransferase/poly(A) polymerase family.</text>
</comment>
<evidence type="ECO:0000313" key="12">
    <source>
        <dbReference type="Proteomes" id="UP000255207"/>
    </source>
</evidence>
<evidence type="ECO:0000256" key="3">
    <source>
        <dbReference type="ARBA" id="ARBA00022694"/>
    </source>
</evidence>
<dbReference type="InterPro" id="IPR002646">
    <property type="entry name" value="PolA_pol_head_dom"/>
</dbReference>
<evidence type="ECO:0000259" key="10">
    <source>
        <dbReference type="Pfam" id="PF12627"/>
    </source>
</evidence>
<keyword evidence="8" id="KW-0694">RNA-binding</keyword>
<organism evidence="11 12">
    <name type="scientific">Bosea caraganae</name>
    <dbReference type="NCBI Taxonomy" id="2763117"/>
    <lineage>
        <taxon>Bacteria</taxon>
        <taxon>Pseudomonadati</taxon>
        <taxon>Pseudomonadota</taxon>
        <taxon>Alphaproteobacteria</taxon>
        <taxon>Hyphomicrobiales</taxon>
        <taxon>Boseaceae</taxon>
        <taxon>Bosea</taxon>
    </lineage>
</organism>
<evidence type="ECO:0000256" key="1">
    <source>
        <dbReference type="ARBA" id="ARBA00001946"/>
    </source>
</evidence>
<dbReference type="Pfam" id="PF01743">
    <property type="entry name" value="PolyA_pol"/>
    <property type="match status" value="1"/>
</dbReference>
<dbReference type="GO" id="GO:0016779">
    <property type="term" value="F:nucleotidyltransferase activity"/>
    <property type="evidence" value="ECO:0007669"/>
    <property type="project" value="UniProtKB-KW"/>
</dbReference>
<evidence type="ECO:0000256" key="2">
    <source>
        <dbReference type="ARBA" id="ARBA00022679"/>
    </source>
</evidence>
<keyword evidence="7" id="KW-0460">Magnesium</keyword>
<dbReference type="GO" id="GO:0000049">
    <property type="term" value="F:tRNA binding"/>
    <property type="evidence" value="ECO:0007669"/>
    <property type="project" value="TreeGrafter"/>
</dbReference>
<dbReference type="AlphaFoldDB" id="A0A370L6I1"/>
<evidence type="ECO:0000256" key="7">
    <source>
        <dbReference type="ARBA" id="ARBA00022842"/>
    </source>
</evidence>
<dbReference type="GO" id="GO:0008033">
    <property type="term" value="P:tRNA processing"/>
    <property type="evidence" value="ECO:0007669"/>
    <property type="project" value="UniProtKB-KW"/>
</dbReference>
<keyword evidence="5" id="KW-0479">Metal-binding</keyword>
<dbReference type="InterPro" id="IPR043519">
    <property type="entry name" value="NT_sf"/>
</dbReference>
<name>A0A370L6I1_9HYPH</name>
<protein>
    <submittedName>
        <fullName evidence="11">CCA tRNA nucleotidyltransferase</fullName>
    </submittedName>
</protein>
<evidence type="ECO:0000256" key="5">
    <source>
        <dbReference type="ARBA" id="ARBA00022723"/>
    </source>
</evidence>
<keyword evidence="6" id="KW-0547">Nucleotide-binding</keyword>